<dbReference type="PROSITE" id="PS50142">
    <property type="entry name" value="RNASE_3_2"/>
    <property type="match status" value="1"/>
</dbReference>
<keyword evidence="4 5" id="KW-0694">RNA-binding</keyword>
<protein>
    <recommendedName>
        <fullName evidence="10">RNase III domain-containing protein</fullName>
    </recommendedName>
</protein>
<accession>A0A1E3P586</accession>
<feature type="domain" description="DRBM" evidence="6">
    <location>
        <begin position="241"/>
        <end position="321"/>
    </location>
</feature>
<gene>
    <name evidence="8" type="ORF">WICANDRAFT_61188</name>
</gene>
<keyword evidence="1" id="KW-0540">Nuclease</keyword>
<dbReference type="PANTHER" id="PTHR11207:SF0">
    <property type="entry name" value="RIBONUCLEASE 3"/>
    <property type="match status" value="1"/>
</dbReference>
<dbReference type="Pfam" id="PF00636">
    <property type="entry name" value="Ribonuclease_3"/>
    <property type="match status" value="1"/>
</dbReference>
<reference evidence="8 9" key="1">
    <citation type="journal article" date="2016" name="Proc. Natl. Acad. Sci. U.S.A.">
        <title>Comparative genomics of biotechnologically important yeasts.</title>
        <authorList>
            <person name="Riley R."/>
            <person name="Haridas S."/>
            <person name="Wolfe K.H."/>
            <person name="Lopes M.R."/>
            <person name="Hittinger C.T."/>
            <person name="Goeker M."/>
            <person name="Salamov A.A."/>
            <person name="Wisecaver J.H."/>
            <person name="Long T.M."/>
            <person name="Calvey C.H."/>
            <person name="Aerts A.L."/>
            <person name="Barry K.W."/>
            <person name="Choi C."/>
            <person name="Clum A."/>
            <person name="Coughlan A.Y."/>
            <person name="Deshpande S."/>
            <person name="Douglass A.P."/>
            <person name="Hanson S.J."/>
            <person name="Klenk H.-P."/>
            <person name="LaButti K.M."/>
            <person name="Lapidus A."/>
            <person name="Lindquist E.A."/>
            <person name="Lipzen A.M."/>
            <person name="Meier-Kolthoff J.P."/>
            <person name="Ohm R.A."/>
            <person name="Otillar R.P."/>
            <person name="Pangilinan J.L."/>
            <person name="Peng Y."/>
            <person name="Rokas A."/>
            <person name="Rosa C.A."/>
            <person name="Scheuner C."/>
            <person name="Sibirny A.A."/>
            <person name="Slot J.C."/>
            <person name="Stielow J.B."/>
            <person name="Sun H."/>
            <person name="Kurtzman C.P."/>
            <person name="Blackwell M."/>
            <person name="Grigoriev I.V."/>
            <person name="Jeffries T.W."/>
        </authorList>
    </citation>
    <scope>NUCLEOTIDE SEQUENCE [LARGE SCALE GENOMIC DNA]</scope>
    <source>
        <strain evidence="9">ATCC 58044 / CBS 1984 / NCYC 433 / NRRL Y-366-8</strain>
    </source>
</reference>
<dbReference type="GO" id="GO:0006369">
    <property type="term" value="P:termination of RNA polymerase II transcription"/>
    <property type="evidence" value="ECO:0007669"/>
    <property type="project" value="TreeGrafter"/>
</dbReference>
<dbReference type="GO" id="GO:0006364">
    <property type="term" value="P:rRNA processing"/>
    <property type="evidence" value="ECO:0007669"/>
    <property type="project" value="InterPro"/>
</dbReference>
<dbReference type="OrthoDB" id="2392202at2759"/>
<keyword evidence="3" id="KW-0378">Hydrolase</keyword>
<evidence type="ECO:0000256" key="3">
    <source>
        <dbReference type="ARBA" id="ARBA00022801"/>
    </source>
</evidence>
<dbReference type="STRING" id="683960.A0A1E3P586"/>
<dbReference type="Proteomes" id="UP000094112">
    <property type="component" value="Unassembled WGS sequence"/>
</dbReference>
<evidence type="ECO:0000259" key="6">
    <source>
        <dbReference type="PROSITE" id="PS50137"/>
    </source>
</evidence>
<dbReference type="GO" id="GO:0005654">
    <property type="term" value="C:nucleoplasm"/>
    <property type="evidence" value="ECO:0007669"/>
    <property type="project" value="TreeGrafter"/>
</dbReference>
<dbReference type="PROSITE" id="PS50137">
    <property type="entry name" value="DS_RBD"/>
    <property type="match status" value="1"/>
</dbReference>
<organism evidence="8 9">
    <name type="scientific">Wickerhamomyces anomalus (strain ATCC 58044 / CBS 1984 / NCYC 433 / NRRL Y-366-8)</name>
    <name type="common">Yeast</name>
    <name type="synonym">Hansenula anomala</name>
    <dbReference type="NCBI Taxonomy" id="683960"/>
    <lineage>
        <taxon>Eukaryota</taxon>
        <taxon>Fungi</taxon>
        <taxon>Dikarya</taxon>
        <taxon>Ascomycota</taxon>
        <taxon>Saccharomycotina</taxon>
        <taxon>Saccharomycetes</taxon>
        <taxon>Phaffomycetales</taxon>
        <taxon>Wickerhamomycetaceae</taxon>
        <taxon>Wickerhamomyces</taxon>
    </lineage>
</organism>
<sequence>MPLIKKALNHSTGSKLLRFIHSSSPALSRSSNKRKGKICHDINKIQAALSKAHSPNEKRNKKLPKLPKLPLIGNPRILKTVFTHKLATSDPEYDVPECYERLELIGDSILSCLVTEIMLERFPSMTEGVIVRPYKNILLCNRTLAEFSMLYGLPIHILPKQLKVGNKMKIYADVFEAYIGGLHLGSTKKQPSSNRIKEWLKCFLNPKIDEIQSQGKIEYLASGSEFSTNDKSKAPTSNVLPPWHLYNEYSRFAKDKLYSKLSPYFIPSYEIIEVNKQFGDHSLIFKAACIINGEVLSVESSTSLKQAKNNAAQSAMSYNKKKLEYYEELNKKCLSGKRPIVDVVPIKTSISDQLRNLGYLPIIHPVEKDWVKLL</sequence>
<dbReference type="Gene3D" id="1.10.1520.10">
    <property type="entry name" value="Ribonuclease III domain"/>
    <property type="match status" value="1"/>
</dbReference>
<evidence type="ECO:0000256" key="4">
    <source>
        <dbReference type="ARBA" id="ARBA00022884"/>
    </source>
</evidence>
<dbReference type="InterPro" id="IPR014720">
    <property type="entry name" value="dsRBD_dom"/>
</dbReference>
<keyword evidence="9" id="KW-1185">Reference proteome</keyword>
<proteinExistence type="predicted"/>
<dbReference type="GO" id="GO:0003725">
    <property type="term" value="F:double-stranded RNA binding"/>
    <property type="evidence" value="ECO:0007669"/>
    <property type="project" value="InterPro"/>
</dbReference>
<dbReference type="GO" id="GO:0004525">
    <property type="term" value="F:ribonuclease III activity"/>
    <property type="evidence" value="ECO:0007669"/>
    <property type="project" value="InterPro"/>
</dbReference>
<dbReference type="Gene3D" id="3.30.160.20">
    <property type="match status" value="1"/>
</dbReference>
<dbReference type="CDD" id="cd00593">
    <property type="entry name" value="RIBOc"/>
    <property type="match status" value="1"/>
</dbReference>
<feature type="domain" description="RNase III" evidence="7">
    <location>
        <begin position="72"/>
        <end position="187"/>
    </location>
</feature>
<dbReference type="GO" id="GO:0034475">
    <property type="term" value="P:U4 snRNA 3'-end processing"/>
    <property type="evidence" value="ECO:0007669"/>
    <property type="project" value="TreeGrafter"/>
</dbReference>
<dbReference type="CDD" id="cd19876">
    <property type="entry name" value="DSRM_RNT1p-like"/>
    <property type="match status" value="1"/>
</dbReference>
<evidence type="ECO:0000256" key="2">
    <source>
        <dbReference type="ARBA" id="ARBA00022759"/>
    </source>
</evidence>
<dbReference type="InterPro" id="IPR036389">
    <property type="entry name" value="RNase_III_sf"/>
</dbReference>
<dbReference type="SMART" id="SM00535">
    <property type="entry name" value="RIBOc"/>
    <property type="match status" value="1"/>
</dbReference>
<keyword evidence="2" id="KW-0255">Endonuclease</keyword>
<dbReference type="Pfam" id="PF00035">
    <property type="entry name" value="dsrm"/>
    <property type="match status" value="1"/>
</dbReference>
<dbReference type="RefSeq" id="XP_019039828.1">
    <property type="nucleotide sequence ID" value="XM_019183123.1"/>
</dbReference>
<evidence type="ECO:0000256" key="5">
    <source>
        <dbReference type="PROSITE-ProRule" id="PRU00266"/>
    </source>
</evidence>
<evidence type="ECO:0000256" key="1">
    <source>
        <dbReference type="ARBA" id="ARBA00022722"/>
    </source>
</evidence>
<dbReference type="GeneID" id="30200369"/>
<dbReference type="InterPro" id="IPR000999">
    <property type="entry name" value="RNase_III_dom"/>
</dbReference>
<dbReference type="EMBL" id="KV454209">
    <property type="protein sequence ID" value="ODQ60621.1"/>
    <property type="molecule type" value="Genomic_DNA"/>
</dbReference>
<name>A0A1E3P586_WICAA</name>
<evidence type="ECO:0000313" key="8">
    <source>
        <dbReference type="EMBL" id="ODQ60621.1"/>
    </source>
</evidence>
<dbReference type="AlphaFoldDB" id="A0A1E3P586"/>
<evidence type="ECO:0008006" key="10">
    <source>
        <dbReference type="Google" id="ProtNLM"/>
    </source>
</evidence>
<dbReference type="SUPFAM" id="SSF69065">
    <property type="entry name" value="RNase III domain-like"/>
    <property type="match status" value="1"/>
</dbReference>
<dbReference type="SUPFAM" id="SSF54768">
    <property type="entry name" value="dsRNA-binding domain-like"/>
    <property type="match status" value="1"/>
</dbReference>
<dbReference type="PANTHER" id="PTHR11207">
    <property type="entry name" value="RIBONUCLEASE III"/>
    <property type="match status" value="1"/>
</dbReference>
<evidence type="ECO:0000259" key="7">
    <source>
        <dbReference type="PROSITE" id="PS50142"/>
    </source>
</evidence>
<dbReference type="InterPro" id="IPR044449">
    <property type="entry name" value="Rnt1/Pac1_DSRM_fungi"/>
</dbReference>
<evidence type="ECO:0000313" key="9">
    <source>
        <dbReference type="Proteomes" id="UP000094112"/>
    </source>
</evidence>